<keyword evidence="10" id="KW-1185">Reference proteome</keyword>
<evidence type="ECO:0000259" key="8">
    <source>
        <dbReference type="PROSITE" id="PS50885"/>
    </source>
</evidence>
<dbReference type="GO" id="GO:0007165">
    <property type="term" value="P:signal transduction"/>
    <property type="evidence" value="ECO:0007669"/>
    <property type="project" value="UniProtKB-KW"/>
</dbReference>
<dbReference type="CDD" id="cd11386">
    <property type="entry name" value="MCP_signal"/>
    <property type="match status" value="1"/>
</dbReference>
<keyword evidence="6" id="KW-0812">Transmembrane</keyword>
<dbReference type="PANTHER" id="PTHR43531">
    <property type="entry name" value="PROTEIN ICFG"/>
    <property type="match status" value="1"/>
</dbReference>
<evidence type="ECO:0000256" key="1">
    <source>
        <dbReference type="ARBA" id="ARBA00004370"/>
    </source>
</evidence>
<feature type="domain" description="HAMP" evidence="8">
    <location>
        <begin position="213"/>
        <end position="265"/>
    </location>
</feature>
<dbReference type="PROSITE" id="PS50111">
    <property type="entry name" value="CHEMOTAXIS_TRANSDUC_2"/>
    <property type="match status" value="1"/>
</dbReference>
<keyword evidence="2" id="KW-0488">Methylation</keyword>
<dbReference type="Pfam" id="PF00015">
    <property type="entry name" value="MCPsignal"/>
    <property type="match status" value="1"/>
</dbReference>
<dbReference type="RefSeq" id="WP_169163822.1">
    <property type="nucleotide sequence ID" value="NZ_JABBFW010000045.1"/>
</dbReference>
<evidence type="ECO:0000313" key="9">
    <source>
        <dbReference type="EMBL" id="NML18921.1"/>
    </source>
</evidence>
<dbReference type="Gene3D" id="1.10.287.950">
    <property type="entry name" value="Methyl-accepting chemotaxis protein"/>
    <property type="match status" value="1"/>
</dbReference>
<evidence type="ECO:0000256" key="2">
    <source>
        <dbReference type="ARBA" id="ARBA00022481"/>
    </source>
</evidence>
<keyword evidence="4" id="KW-0807">Transducer</keyword>
<dbReference type="PROSITE" id="PS50885">
    <property type="entry name" value="HAMP"/>
    <property type="match status" value="1"/>
</dbReference>
<comment type="caution">
    <text evidence="9">The sequence shown here is derived from an EMBL/GenBank/DDBJ whole genome shotgun (WGS) entry which is preliminary data.</text>
</comment>
<name>A0A848FMD0_9BURK</name>
<dbReference type="GO" id="GO:0004888">
    <property type="term" value="F:transmembrane signaling receptor activity"/>
    <property type="evidence" value="ECO:0007669"/>
    <property type="project" value="TreeGrafter"/>
</dbReference>
<keyword evidence="5" id="KW-0175">Coiled coil</keyword>
<dbReference type="FunFam" id="1.10.287.950:FF:000001">
    <property type="entry name" value="Methyl-accepting chemotaxis sensory transducer"/>
    <property type="match status" value="1"/>
</dbReference>
<comment type="subcellular location">
    <subcellularLocation>
        <location evidence="1">Membrane</location>
    </subcellularLocation>
</comment>
<dbReference type="InterPro" id="IPR004089">
    <property type="entry name" value="MCPsignal_dom"/>
</dbReference>
<dbReference type="InterPro" id="IPR003660">
    <property type="entry name" value="HAMP_dom"/>
</dbReference>
<dbReference type="InterPro" id="IPR051310">
    <property type="entry name" value="MCP_chemotaxis"/>
</dbReference>
<evidence type="ECO:0000259" key="7">
    <source>
        <dbReference type="PROSITE" id="PS50111"/>
    </source>
</evidence>
<comment type="similarity">
    <text evidence="3">Belongs to the methyl-accepting chemotaxis (MCP) protein family.</text>
</comment>
<dbReference type="PANTHER" id="PTHR43531:SF14">
    <property type="entry name" value="METHYL-ACCEPTING CHEMOTAXIS PROTEIN I-RELATED"/>
    <property type="match status" value="1"/>
</dbReference>
<dbReference type="CDD" id="cd19411">
    <property type="entry name" value="MCP2201-like_sensor"/>
    <property type="match status" value="1"/>
</dbReference>
<dbReference type="SMART" id="SM00283">
    <property type="entry name" value="MA"/>
    <property type="match status" value="1"/>
</dbReference>
<dbReference type="AlphaFoldDB" id="A0A848FMD0"/>
<keyword evidence="6" id="KW-0472">Membrane</keyword>
<organism evidence="9 10">
    <name type="scientific">Azohydromonas caseinilytica</name>
    <dbReference type="NCBI Taxonomy" id="2728836"/>
    <lineage>
        <taxon>Bacteria</taxon>
        <taxon>Pseudomonadati</taxon>
        <taxon>Pseudomonadota</taxon>
        <taxon>Betaproteobacteria</taxon>
        <taxon>Burkholderiales</taxon>
        <taxon>Sphaerotilaceae</taxon>
        <taxon>Azohydromonas</taxon>
    </lineage>
</organism>
<dbReference type="InterPro" id="IPR047347">
    <property type="entry name" value="YvaQ-like_sensor"/>
</dbReference>
<proteinExistence type="inferred from homology"/>
<feature type="coiled-coil region" evidence="5">
    <location>
        <begin position="470"/>
        <end position="508"/>
    </location>
</feature>
<reference evidence="9 10" key="1">
    <citation type="submission" date="2020-04" db="EMBL/GenBank/DDBJ databases">
        <title>Azohydromonas sp. isolated from soil.</title>
        <authorList>
            <person name="Dahal R.H."/>
        </authorList>
    </citation>
    <scope>NUCLEOTIDE SEQUENCE [LARGE SCALE GENOMIC DNA]</scope>
    <source>
        <strain evidence="9 10">G-1-1-14</strain>
    </source>
</reference>
<evidence type="ECO:0000313" key="10">
    <source>
        <dbReference type="Proteomes" id="UP000574067"/>
    </source>
</evidence>
<gene>
    <name evidence="9" type="ORF">HHL10_28515</name>
</gene>
<feature type="domain" description="Methyl-accepting transducer" evidence="7">
    <location>
        <begin position="270"/>
        <end position="499"/>
    </location>
</feature>
<dbReference type="CDD" id="cd06225">
    <property type="entry name" value="HAMP"/>
    <property type="match status" value="1"/>
</dbReference>
<dbReference type="Proteomes" id="UP000574067">
    <property type="component" value="Unassembled WGS sequence"/>
</dbReference>
<dbReference type="SMART" id="SM00304">
    <property type="entry name" value="HAMP"/>
    <property type="match status" value="1"/>
</dbReference>
<protein>
    <submittedName>
        <fullName evidence="9">HAMP domain-containing protein</fullName>
    </submittedName>
</protein>
<evidence type="ECO:0000256" key="6">
    <source>
        <dbReference type="SAM" id="Phobius"/>
    </source>
</evidence>
<dbReference type="EMBL" id="JABBFW010000045">
    <property type="protein sequence ID" value="NML18921.1"/>
    <property type="molecule type" value="Genomic_DNA"/>
</dbReference>
<sequence length="542" mass="56398">MNFLNNISVARRLWIFSVMALLALAISAAVTHQLSKTALSRALGEVESRDTQIALALRWRGLTEAGVQGVMANAISSEALVSETFTPRVKEVIAANTGLQKRITEAAGTAEEKQALDKVVKARMAMLDITRQVNEARKGGEGSAMLALVERELKPVARQYLGAIDGYVALQEKLRDDTKAQALAHAERVELLSWLAMVAVFLTSLAGVAWMVASITRPLKEAVRAAQVIAAGDLTHRLDVKRRDELGQLMGAIAAMSEQLHGIVAEVRQGVESVSAASAEIATGNHDLSARTEHMASNLQQTASSMEQLTATVSQSADTARQANQLASAAAGSAARGGAVVEQVVTSMGRISEGSRRIADIIGVIDGIAFQTNILALNAAVEAARAGEQGRGFAVVAGEVRSLAQRSAEAAKEIKGLIGASVKTVDAGSALVEQTGHAMQEIVTNVQRVAALIGDIAASASEQRDGIGQMNAAVGRLDEVTQQNAALVEESAAAAQSLQQQARRLAQAVSVFNVGTHAPGAVPVRGAAAGPAVEFGALGAAA</sequence>
<evidence type="ECO:0000256" key="4">
    <source>
        <dbReference type="PROSITE-ProRule" id="PRU00284"/>
    </source>
</evidence>
<dbReference type="GO" id="GO:0005886">
    <property type="term" value="C:plasma membrane"/>
    <property type="evidence" value="ECO:0007669"/>
    <property type="project" value="TreeGrafter"/>
</dbReference>
<dbReference type="Pfam" id="PF00672">
    <property type="entry name" value="HAMP"/>
    <property type="match status" value="1"/>
</dbReference>
<keyword evidence="6" id="KW-1133">Transmembrane helix</keyword>
<accession>A0A848FMD0</accession>
<dbReference type="SUPFAM" id="SSF58104">
    <property type="entry name" value="Methyl-accepting chemotaxis protein (MCP) signaling domain"/>
    <property type="match status" value="1"/>
</dbReference>
<evidence type="ECO:0000256" key="5">
    <source>
        <dbReference type="SAM" id="Coils"/>
    </source>
</evidence>
<feature type="transmembrane region" description="Helical" evidence="6">
    <location>
        <begin position="191"/>
        <end position="213"/>
    </location>
</feature>
<evidence type="ECO:0000256" key="3">
    <source>
        <dbReference type="ARBA" id="ARBA00029447"/>
    </source>
</evidence>
<dbReference type="GO" id="GO:0006935">
    <property type="term" value="P:chemotaxis"/>
    <property type="evidence" value="ECO:0007669"/>
    <property type="project" value="TreeGrafter"/>
</dbReference>